<dbReference type="EMBL" id="JADIKJ010000019">
    <property type="protein sequence ID" value="MFK2901909.1"/>
    <property type="molecule type" value="Genomic_DNA"/>
</dbReference>
<dbReference type="RefSeq" id="WP_404548821.1">
    <property type="nucleotide sequence ID" value="NZ_JADIKJ010000019.1"/>
</dbReference>
<proteinExistence type="predicted"/>
<sequence length="74" mass="8344">MNSDQQWGEYRGVRFEHACDGGGDSRSGIIHFPDDPRRHVVADGGGARWEEAARALIDRYFHDIDIEPDDDSEA</sequence>
<accession>A0ABW8JLA6</accession>
<organism evidence="1 2">
    <name type="scientific">Dyella jejuensis</name>
    <dbReference type="NCBI Taxonomy" id="1432009"/>
    <lineage>
        <taxon>Bacteria</taxon>
        <taxon>Pseudomonadati</taxon>
        <taxon>Pseudomonadota</taxon>
        <taxon>Gammaproteobacteria</taxon>
        <taxon>Lysobacterales</taxon>
        <taxon>Rhodanobacteraceae</taxon>
        <taxon>Dyella</taxon>
    </lineage>
</organism>
<dbReference type="Proteomes" id="UP001620461">
    <property type="component" value="Unassembled WGS sequence"/>
</dbReference>
<name>A0ABW8JLA6_9GAMM</name>
<comment type="caution">
    <text evidence="1">The sequence shown here is derived from an EMBL/GenBank/DDBJ whole genome shotgun (WGS) entry which is preliminary data.</text>
</comment>
<evidence type="ECO:0000313" key="1">
    <source>
        <dbReference type="EMBL" id="MFK2901909.1"/>
    </source>
</evidence>
<protein>
    <submittedName>
        <fullName evidence="1">Uncharacterized protein</fullName>
    </submittedName>
</protein>
<gene>
    <name evidence="1" type="ORF">ISP15_16335</name>
</gene>
<keyword evidence="2" id="KW-1185">Reference proteome</keyword>
<reference evidence="1 2" key="1">
    <citation type="submission" date="2020-10" db="EMBL/GenBank/DDBJ databases">
        <title>Phylogeny of dyella-like bacteria.</title>
        <authorList>
            <person name="Fu J."/>
        </authorList>
    </citation>
    <scope>NUCLEOTIDE SEQUENCE [LARGE SCALE GENOMIC DNA]</scope>
    <source>
        <strain evidence="1 2">JP1</strain>
    </source>
</reference>
<evidence type="ECO:0000313" key="2">
    <source>
        <dbReference type="Proteomes" id="UP001620461"/>
    </source>
</evidence>